<comment type="similarity">
    <text evidence="3">Belongs to the SQS1 family.</text>
</comment>
<feature type="compositionally biased region" description="Basic and acidic residues" evidence="9">
    <location>
        <begin position="174"/>
        <end position="183"/>
    </location>
</feature>
<feature type="compositionally biased region" description="Basic and acidic residues" evidence="9">
    <location>
        <begin position="660"/>
        <end position="679"/>
    </location>
</feature>
<dbReference type="GO" id="GO:0005634">
    <property type="term" value="C:nucleus"/>
    <property type="evidence" value="ECO:0007669"/>
    <property type="project" value="UniProtKB-SubCell"/>
</dbReference>
<feature type="region of interest" description="Disordered" evidence="9">
    <location>
        <begin position="1"/>
        <end position="23"/>
    </location>
</feature>
<dbReference type="PROSITE" id="PS51061">
    <property type="entry name" value="R3H"/>
    <property type="match status" value="1"/>
</dbReference>
<dbReference type="SMART" id="SM00443">
    <property type="entry name" value="G_patch"/>
    <property type="match status" value="1"/>
</dbReference>
<evidence type="ECO:0000256" key="4">
    <source>
        <dbReference type="ARBA" id="ARBA00018964"/>
    </source>
</evidence>
<keyword evidence="6" id="KW-0507">mRNA processing</keyword>
<feature type="region of interest" description="Disordered" evidence="9">
    <location>
        <begin position="155"/>
        <end position="183"/>
    </location>
</feature>
<evidence type="ECO:0000256" key="1">
    <source>
        <dbReference type="ARBA" id="ARBA00004123"/>
    </source>
</evidence>
<comment type="subcellular location">
    <subcellularLocation>
        <location evidence="2">Cytoplasm</location>
    </subcellularLocation>
    <subcellularLocation>
        <location evidence="1">Nucleus</location>
    </subcellularLocation>
</comment>
<dbReference type="AlphaFoldDB" id="A0A292PS94"/>
<evidence type="ECO:0000313" key="12">
    <source>
        <dbReference type="EMBL" id="CUS10406.1"/>
    </source>
</evidence>
<feature type="domain" description="R3H" evidence="11">
    <location>
        <begin position="701"/>
        <end position="763"/>
    </location>
</feature>
<dbReference type="InterPro" id="IPR051189">
    <property type="entry name" value="Splicing_assoc_domain"/>
</dbReference>
<keyword evidence="7" id="KW-0508">mRNA splicing</keyword>
<feature type="domain" description="G-patch" evidence="10">
    <location>
        <begin position="842"/>
        <end position="885"/>
    </location>
</feature>
<keyword evidence="13" id="KW-1185">Reference proteome</keyword>
<feature type="region of interest" description="Disordered" evidence="9">
    <location>
        <begin position="783"/>
        <end position="838"/>
    </location>
</feature>
<dbReference type="PROSITE" id="PS50174">
    <property type="entry name" value="G_PATCH"/>
    <property type="match status" value="1"/>
</dbReference>
<dbReference type="InterPro" id="IPR034082">
    <property type="entry name" value="R3H_G-patch"/>
</dbReference>
<dbReference type="GO" id="GO:0003676">
    <property type="term" value="F:nucleic acid binding"/>
    <property type="evidence" value="ECO:0007669"/>
    <property type="project" value="UniProtKB-UniRule"/>
</dbReference>
<feature type="compositionally biased region" description="Gly residues" evidence="9">
    <location>
        <begin position="789"/>
        <end position="822"/>
    </location>
</feature>
<feature type="compositionally biased region" description="Basic residues" evidence="9">
    <location>
        <begin position="1"/>
        <end position="12"/>
    </location>
</feature>
<evidence type="ECO:0000256" key="3">
    <source>
        <dbReference type="ARBA" id="ARBA00010306"/>
    </source>
</evidence>
<accession>A0A292PS94</accession>
<feature type="region of interest" description="Disordered" evidence="9">
    <location>
        <begin position="657"/>
        <end position="697"/>
    </location>
</feature>
<name>A0A292PS94_9PEZI</name>
<dbReference type="SMART" id="SM00393">
    <property type="entry name" value="R3H"/>
    <property type="match status" value="1"/>
</dbReference>
<keyword evidence="8" id="KW-0539">Nucleus</keyword>
<dbReference type="Pfam" id="PF01585">
    <property type="entry name" value="G-patch"/>
    <property type="match status" value="1"/>
</dbReference>
<dbReference type="GO" id="GO:0005737">
    <property type="term" value="C:cytoplasm"/>
    <property type="evidence" value="ECO:0007669"/>
    <property type="project" value="UniProtKB-SubCell"/>
</dbReference>
<dbReference type="SUPFAM" id="SSF82708">
    <property type="entry name" value="R3H domain"/>
    <property type="match status" value="1"/>
</dbReference>
<dbReference type="GO" id="GO:0006397">
    <property type="term" value="P:mRNA processing"/>
    <property type="evidence" value="ECO:0007669"/>
    <property type="project" value="UniProtKB-KW"/>
</dbReference>
<dbReference type="EMBL" id="LN891048">
    <property type="protein sequence ID" value="CUS10406.1"/>
    <property type="molecule type" value="Genomic_DNA"/>
</dbReference>
<evidence type="ECO:0000256" key="7">
    <source>
        <dbReference type="ARBA" id="ARBA00023187"/>
    </source>
</evidence>
<dbReference type="Pfam" id="PF01424">
    <property type="entry name" value="R3H"/>
    <property type="match status" value="1"/>
</dbReference>
<keyword evidence="5" id="KW-0963">Cytoplasm</keyword>
<feature type="compositionally biased region" description="Polar residues" evidence="9">
    <location>
        <begin position="293"/>
        <end position="304"/>
    </location>
</feature>
<evidence type="ECO:0000259" key="11">
    <source>
        <dbReference type="PROSITE" id="PS51061"/>
    </source>
</evidence>
<evidence type="ECO:0000256" key="6">
    <source>
        <dbReference type="ARBA" id="ARBA00022664"/>
    </source>
</evidence>
<organism evidence="12 13">
    <name type="scientific">Tuber aestivum</name>
    <name type="common">summer truffle</name>
    <dbReference type="NCBI Taxonomy" id="59557"/>
    <lineage>
        <taxon>Eukaryota</taxon>
        <taxon>Fungi</taxon>
        <taxon>Dikarya</taxon>
        <taxon>Ascomycota</taxon>
        <taxon>Pezizomycotina</taxon>
        <taxon>Pezizomycetes</taxon>
        <taxon>Pezizales</taxon>
        <taxon>Tuberaceae</taxon>
        <taxon>Tuber</taxon>
    </lineage>
</organism>
<feature type="compositionally biased region" description="Polar residues" evidence="9">
    <location>
        <begin position="268"/>
        <end position="281"/>
    </location>
</feature>
<gene>
    <name evidence="12" type="ORF">GSTUAT00005487001</name>
</gene>
<evidence type="ECO:0000256" key="5">
    <source>
        <dbReference type="ARBA" id="ARBA00022490"/>
    </source>
</evidence>
<feature type="region of interest" description="Disordered" evidence="9">
    <location>
        <begin position="577"/>
        <end position="609"/>
    </location>
</feature>
<dbReference type="Gene3D" id="3.30.1370.50">
    <property type="entry name" value="R3H-like domain"/>
    <property type="match status" value="1"/>
</dbReference>
<dbReference type="GO" id="GO:0008380">
    <property type="term" value="P:RNA splicing"/>
    <property type="evidence" value="ECO:0007669"/>
    <property type="project" value="UniProtKB-KW"/>
</dbReference>
<feature type="region of interest" description="Disordered" evidence="9">
    <location>
        <begin position="199"/>
        <end position="310"/>
    </location>
</feature>
<dbReference type="CDD" id="cd02646">
    <property type="entry name" value="R3H_G-patch"/>
    <property type="match status" value="1"/>
</dbReference>
<dbReference type="InterPro" id="IPR000467">
    <property type="entry name" value="G_patch_dom"/>
</dbReference>
<reference evidence="12" key="1">
    <citation type="submission" date="2015-10" db="EMBL/GenBank/DDBJ databases">
        <authorList>
            <person name="Regsiter A."/>
            <person name="william w."/>
        </authorList>
    </citation>
    <scope>NUCLEOTIDE SEQUENCE</scope>
    <source>
        <strain evidence="12">Montdore</strain>
    </source>
</reference>
<feature type="compositionally biased region" description="Basic residues" evidence="9">
    <location>
        <begin position="580"/>
        <end position="590"/>
    </location>
</feature>
<dbReference type="PANTHER" id="PTHR14195">
    <property type="entry name" value="G PATCH DOMAIN CONTAINING PROTEIN 2"/>
    <property type="match status" value="1"/>
</dbReference>
<dbReference type="Proteomes" id="UP001412239">
    <property type="component" value="Unassembled WGS sequence"/>
</dbReference>
<dbReference type="InterPro" id="IPR001374">
    <property type="entry name" value="R3H_dom"/>
</dbReference>
<dbReference type="InterPro" id="IPR036867">
    <property type="entry name" value="R3H_dom_sf"/>
</dbReference>
<evidence type="ECO:0000259" key="10">
    <source>
        <dbReference type="PROSITE" id="PS50174"/>
    </source>
</evidence>
<feature type="region of interest" description="Disordered" evidence="9">
    <location>
        <begin position="633"/>
        <end position="652"/>
    </location>
</feature>
<evidence type="ECO:0000256" key="2">
    <source>
        <dbReference type="ARBA" id="ARBA00004496"/>
    </source>
</evidence>
<evidence type="ECO:0000256" key="8">
    <source>
        <dbReference type="ARBA" id="ARBA00023242"/>
    </source>
</evidence>
<feature type="region of interest" description="Disordered" evidence="9">
    <location>
        <begin position="361"/>
        <end position="381"/>
    </location>
</feature>
<sequence>MGNGRGRGRGGRGGRGGYIPTGSHIPRGNRVGYWGGGYQGSGSNEYSFLDNEYQAFPSGSYYGYANPPSHIPAVMWKNGGFDHGNSGFHGFRGSQGVPYTLADEAQNTGRHMGDWGSTPALRHSAVKFVPSSTGNLILADLLNPLNRGVRPEIRQEDALDGGAEKIVSPDTEPSDTHADMDKSQEDLSQIVRMSGLGLNNTGIRTHTEQDSATGTTLGTPGFVIDLVRDPSLSPKQESPRRAASPTLSTSSEEIVFIPRRNRDGGTAKASTRVTSGPTRGQQLKEQETHIKASETTQLASTGEPTVQADPTAGLQLGVKASIVIVDSVHRSAPCLEEVSNEIEGPVEALCVVEDKWTGRSISGNRKRKGAGRGKKDNDDEALRDYQENILAQLLAETAEEAGEGSNAMRIRNLADENNWLDATDLDDETEDEAAIDEYKRELWEPEYLQDLDLLDTASEGPHGIIKAVLGKRQRPSGLQYMVTWQDDETETPRWVLAEKLDSSLDHKVKEFLVLEERKLAEGFPSSDDSDDEEGDEDLKLARLLQRKEELGIVGGSDLDRFDAEIMELDADFFPLGASKTGKRRNPRRRRGGNDVDPEDFMPDPNTGHFPSASWMADAYEGFDVMEWDRPSLAKRKGKGKQHTLNLSDSEQEEELQASWAKDREKKKIRKQEREARRAEGMLGRKARKAGKHGSNIKFPEGITMEELKYKIQTFLENDVQCLTLPPMNKKSRKTVHHIAMAFNLKSKSFGSGKTRFPTLIKTSDSAIYEEDSARVAQIMGTERFIGPPDIGGGRKGGGGKRGGGRGGGGGPGRVRSGGGGVEGAARPREGDIVGAGAAELGEDNRGRIMLEKMGYKPGMALGATNNKGIIVPVAAVIKVGKAGLG</sequence>
<proteinExistence type="inferred from homology"/>
<evidence type="ECO:0000313" key="13">
    <source>
        <dbReference type="Proteomes" id="UP001412239"/>
    </source>
</evidence>
<feature type="compositionally biased region" description="Polar residues" evidence="9">
    <location>
        <begin position="199"/>
        <end position="218"/>
    </location>
</feature>
<evidence type="ECO:0000256" key="9">
    <source>
        <dbReference type="SAM" id="MobiDB-lite"/>
    </source>
</evidence>
<feature type="compositionally biased region" description="Basic and acidic residues" evidence="9">
    <location>
        <begin position="282"/>
        <end position="292"/>
    </location>
</feature>
<protein>
    <recommendedName>
        <fullName evidence="4">Protein SQS1</fullName>
    </recommendedName>
</protein>